<sequence length="228" mass="25330">MPKKQVIEFNEANSPITEPVTKFGGQPVWIDEPAWPLSKETGNQMRFIGQVELREEYGFTTPAKMAYLFMTEEEDDSFIDGTYEPDGGENAVVLQPGTSRTPTANKTDGPTLFKMVQVEGKDRLQKQTCEFAVKLVESDDIEFVTEDERFKMSEEDAEAATGKLDENKIGGSPVFMQGDEFPFEGPCQLLLQLDSCSVPFSINFGDAGVGYAFLNEAGDEAKFLWQCG</sequence>
<gene>
    <name evidence="1" type="ORF">Fuma_02954</name>
</gene>
<dbReference type="SUPFAM" id="SSF103032">
    <property type="entry name" value="Hypothetical protein YwqG"/>
    <property type="match status" value="1"/>
</dbReference>
<reference evidence="1 2" key="1">
    <citation type="journal article" date="2016" name="Front. Microbiol.">
        <title>Fuerstia marisgermanicae gen. nov., sp. nov., an Unusual Member of the Phylum Planctomycetes from the German Wadden Sea.</title>
        <authorList>
            <person name="Kohn T."/>
            <person name="Heuer A."/>
            <person name="Jogler M."/>
            <person name="Vollmers J."/>
            <person name="Boedeker C."/>
            <person name="Bunk B."/>
            <person name="Rast P."/>
            <person name="Borchert D."/>
            <person name="Glockner I."/>
            <person name="Freese H.M."/>
            <person name="Klenk H.P."/>
            <person name="Overmann J."/>
            <person name="Kaster A.K."/>
            <person name="Rohde M."/>
            <person name="Wiegand S."/>
            <person name="Jogler C."/>
        </authorList>
    </citation>
    <scope>NUCLEOTIDE SEQUENCE [LARGE SCALE GENOMIC DNA]</scope>
    <source>
        <strain evidence="1 2">NH11</strain>
    </source>
</reference>
<proteinExistence type="predicted"/>
<evidence type="ECO:0008006" key="3">
    <source>
        <dbReference type="Google" id="ProtNLM"/>
    </source>
</evidence>
<organism evidence="1 2">
    <name type="scientific">Fuerstiella marisgermanici</name>
    <dbReference type="NCBI Taxonomy" id="1891926"/>
    <lineage>
        <taxon>Bacteria</taxon>
        <taxon>Pseudomonadati</taxon>
        <taxon>Planctomycetota</taxon>
        <taxon>Planctomycetia</taxon>
        <taxon>Planctomycetales</taxon>
        <taxon>Planctomycetaceae</taxon>
        <taxon>Fuerstiella</taxon>
    </lineage>
</organism>
<dbReference type="Proteomes" id="UP000187735">
    <property type="component" value="Chromosome"/>
</dbReference>
<dbReference type="Pfam" id="PF09234">
    <property type="entry name" value="DUF1963"/>
    <property type="match status" value="1"/>
</dbReference>
<protein>
    <recommendedName>
        <fullName evidence="3">DUF1963 domain-containing protein</fullName>
    </recommendedName>
</protein>
<dbReference type="InterPro" id="IPR035948">
    <property type="entry name" value="YwqG-like_sf"/>
</dbReference>
<name>A0A1P8WH36_9PLAN</name>
<dbReference type="KEGG" id="fmr:Fuma_02954"/>
<dbReference type="AlphaFoldDB" id="A0A1P8WH36"/>
<dbReference type="InterPro" id="IPR015315">
    <property type="entry name" value="DUF1963"/>
</dbReference>
<dbReference type="OrthoDB" id="253985at2"/>
<dbReference type="Gene3D" id="2.30.320.10">
    <property type="entry name" value="YwqG-like"/>
    <property type="match status" value="1"/>
</dbReference>
<keyword evidence="2" id="KW-1185">Reference proteome</keyword>
<accession>A0A1P8WH36</accession>
<evidence type="ECO:0000313" key="2">
    <source>
        <dbReference type="Proteomes" id="UP000187735"/>
    </source>
</evidence>
<evidence type="ECO:0000313" key="1">
    <source>
        <dbReference type="EMBL" id="APZ93337.1"/>
    </source>
</evidence>
<dbReference type="EMBL" id="CP017641">
    <property type="protein sequence ID" value="APZ93337.1"/>
    <property type="molecule type" value="Genomic_DNA"/>
</dbReference>